<accession>A0AA38VXL4</accession>
<dbReference type="AlphaFoldDB" id="A0AA38VXL4"/>
<feature type="region of interest" description="Disordered" evidence="1">
    <location>
        <begin position="403"/>
        <end position="497"/>
    </location>
</feature>
<keyword evidence="2" id="KW-1133">Transmembrane helix</keyword>
<dbReference type="EMBL" id="JANBVO010000005">
    <property type="protein sequence ID" value="KAJ9151728.1"/>
    <property type="molecule type" value="Genomic_DNA"/>
</dbReference>
<reference evidence="3" key="1">
    <citation type="submission" date="2022-07" db="EMBL/GenBank/DDBJ databases">
        <title>Fungi with potential for degradation of polypropylene.</title>
        <authorList>
            <person name="Gostincar C."/>
        </authorList>
    </citation>
    <scope>NUCLEOTIDE SEQUENCE</scope>
    <source>
        <strain evidence="3">EXF-13308</strain>
    </source>
</reference>
<sequence>MAPVALEPEITLIPTIVVIWHIFTASFLTSTVGLGLYRSYKGLGPSQDVRARITRRKKLVPVFAVLAFISLILAGFSSATYAALSYRVWADERGIQIPTSIFPSSSNSTEVKNATQVFVTRWLTDVPIYRDAWEIVAEKSRRFWWGQQVDLSLVAWSLLLAIEGRRRRIPFLWAYLSLAHLVNLSFAQNLFYVALLLTPSPLPPAGGPSLSRLGRVRNALFPPKPPNWTPYPGLFLVVLLSAYGTLFVVPYAAGTPSFNTVLGVSKALTFAPLALQDIAPVSWGKVPEHPHKAYSAFTDLFRLISLMSMALHGKATIIGLLSNVPKPHYHRHSKLLPWDVETRSKWERTTTAFGKVLGSTSDHPVVAAVGRDVLLCGLSLGLWAAVRAIETSDILISAVPLYKGQSDSSGSDTASSDPEATGSHSSSTPESPIKAEGESTGTLRRSSRRHRPTLAAKEAGIDLALQTPRKRGRSRKIKQDPEEAEDDQTYQPTPAVKRSVAEGDVLPDEELDWESAALAWGLTALGGLGCGSAGVFGGECISR</sequence>
<evidence type="ECO:0000256" key="2">
    <source>
        <dbReference type="SAM" id="Phobius"/>
    </source>
</evidence>
<keyword evidence="4" id="KW-1185">Reference proteome</keyword>
<evidence type="ECO:0000313" key="3">
    <source>
        <dbReference type="EMBL" id="KAJ9151728.1"/>
    </source>
</evidence>
<evidence type="ECO:0000256" key="1">
    <source>
        <dbReference type="SAM" id="MobiDB-lite"/>
    </source>
</evidence>
<proteinExistence type="predicted"/>
<feature type="compositionally biased region" description="Low complexity" evidence="1">
    <location>
        <begin position="406"/>
        <end position="417"/>
    </location>
</feature>
<feature type="transmembrane region" description="Helical" evidence="2">
    <location>
        <begin position="174"/>
        <end position="195"/>
    </location>
</feature>
<feature type="transmembrane region" description="Helical" evidence="2">
    <location>
        <begin position="59"/>
        <end position="84"/>
    </location>
</feature>
<feature type="transmembrane region" description="Helical" evidence="2">
    <location>
        <begin position="12"/>
        <end position="38"/>
    </location>
</feature>
<keyword evidence="2" id="KW-0472">Membrane</keyword>
<feature type="transmembrane region" description="Helical" evidence="2">
    <location>
        <begin position="231"/>
        <end position="253"/>
    </location>
</feature>
<feature type="transmembrane region" description="Helical" evidence="2">
    <location>
        <begin position="143"/>
        <end position="162"/>
    </location>
</feature>
<dbReference type="Proteomes" id="UP001174694">
    <property type="component" value="Unassembled WGS sequence"/>
</dbReference>
<keyword evidence="2" id="KW-0812">Transmembrane</keyword>
<evidence type="ECO:0000313" key="4">
    <source>
        <dbReference type="Proteomes" id="UP001174694"/>
    </source>
</evidence>
<protein>
    <submittedName>
        <fullName evidence="3">Tetratricopeptide repeat protein 1 protein</fullName>
    </submittedName>
</protein>
<comment type="caution">
    <text evidence="3">The sequence shown here is derived from an EMBL/GenBank/DDBJ whole genome shotgun (WGS) entry which is preliminary data.</text>
</comment>
<gene>
    <name evidence="3" type="ORF">NKR23_g2826</name>
</gene>
<name>A0AA38VXL4_9PEZI</name>
<organism evidence="3 4">
    <name type="scientific">Pleurostoma richardsiae</name>
    <dbReference type="NCBI Taxonomy" id="41990"/>
    <lineage>
        <taxon>Eukaryota</taxon>
        <taxon>Fungi</taxon>
        <taxon>Dikarya</taxon>
        <taxon>Ascomycota</taxon>
        <taxon>Pezizomycotina</taxon>
        <taxon>Sordariomycetes</taxon>
        <taxon>Sordariomycetidae</taxon>
        <taxon>Calosphaeriales</taxon>
        <taxon>Pleurostomataceae</taxon>
        <taxon>Pleurostoma</taxon>
    </lineage>
</organism>